<sequence length="339" mass="38635">MISHNLKILGTFHMANDETEDGNYFLLNSEIWAALPKNISRRVYFHEGVEIVVSANWNSAVMISAEVNRITKNSIAASGDGLFEWLEPFPSNLEVPVNVVMSGENNLLNLDWYPIFFVDNYLYDVFMMLNLALPGSADFMNLRIQSDTSETPTLPTRLSPYYFHAAYSERDEWPFLSEVGIETIEKWYSDVRKNVSQIPESPLERALFSVLHVCRSDGRPEDIIWIFHALESLLQTRVGENFSALVERLTLVLSPDAKQESVMKKKLREMYSHRSSFVHGGLAIIHPMHNEVIDCRAGDAYISTIELSKYGIKLLLACFQNFARNGWLNVSFRVVLEGG</sequence>
<gene>
    <name evidence="1" type="ORF">RB624_22515</name>
</gene>
<accession>A0ABU0Y0H9</accession>
<keyword evidence="2" id="KW-1185">Reference proteome</keyword>
<evidence type="ECO:0000313" key="1">
    <source>
        <dbReference type="EMBL" id="MDQ4628660.1"/>
    </source>
</evidence>
<protein>
    <recommendedName>
        <fullName evidence="3">Apea-like HEPN domain-containing protein</fullName>
    </recommendedName>
</protein>
<evidence type="ECO:0000313" key="2">
    <source>
        <dbReference type="Proteomes" id="UP001237592"/>
    </source>
</evidence>
<evidence type="ECO:0008006" key="3">
    <source>
        <dbReference type="Google" id="ProtNLM"/>
    </source>
</evidence>
<comment type="caution">
    <text evidence="1">The sequence shown here is derived from an EMBL/GenBank/DDBJ whole genome shotgun (WGS) entry which is preliminary data.</text>
</comment>
<dbReference type="EMBL" id="JAVFKP010000006">
    <property type="protein sequence ID" value="MDQ4628660.1"/>
    <property type="molecule type" value="Genomic_DNA"/>
</dbReference>
<name>A0ABU0Y0H9_9BURK</name>
<proteinExistence type="predicted"/>
<dbReference type="Proteomes" id="UP001237592">
    <property type="component" value="Unassembled WGS sequence"/>
</dbReference>
<dbReference type="RefSeq" id="WP_307780247.1">
    <property type="nucleotide sequence ID" value="NZ_JAVFKP010000006.1"/>
</dbReference>
<reference evidence="1 2" key="1">
    <citation type="submission" date="2023-08" db="EMBL/GenBank/DDBJ databases">
        <title>Draft genome sequence of Janthinobacterium lividum.</title>
        <authorList>
            <person name="Chun B.H."/>
            <person name="Lee Y."/>
        </authorList>
    </citation>
    <scope>NUCLEOTIDE SEQUENCE [LARGE SCALE GENOMIC DNA]</scope>
    <source>
        <strain evidence="1 2">AMJK</strain>
    </source>
</reference>
<organism evidence="1 2">
    <name type="scientific">Janthinobacterium lividum</name>
    <dbReference type="NCBI Taxonomy" id="29581"/>
    <lineage>
        <taxon>Bacteria</taxon>
        <taxon>Pseudomonadati</taxon>
        <taxon>Pseudomonadota</taxon>
        <taxon>Betaproteobacteria</taxon>
        <taxon>Burkholderiales</taxon>
        <taxon>Oxalobacteraceae</taxon>
        <taxon>Janthinobacterium</taxon>
    </lineage>
</organism>